<dbReference type="EMBL" id="MLJW01009306">
    <property type="protein sequence ID" value="OIQ63106.1"/>
    <property type="molecule type" value="Genomic_DNA"/>
</dbReference>
<comment type="caution">
    <text evidence="1">The sequence shown here is derived from an EMBL/GenBank/DDBJ whole genome shotgun (WGS) entry which is preliminary data.</text>
</comment>
<reference evidence="1" key="1">
    <citation type="submission" date="2016-10" db="EMBL/GenBank/DDBJ databases">
        <title>Sequence of Gallionella enrichment culture.</title>
        <authorList>
            <person name="Poehlein A."/>
            <person name="Muehling M."/>
            <person name="Daniel R."/>
        </authorList>
    </citation>
    <scope>NUCLEOTIDE SEQUENCE</scope>
</reference>
<accession>A0A1J5NWI0</accession>
<dbReference type="AlphaFoldDB" id="A0A1J5NWI0"/>
<name>A0A1J5NWI0_9ZZZZ</name>
<sequence length="65" mass="6695">MVKSGLTNELVGVPVVALDVVGVDATAEVGGTVVISVPFKGEYQGPVHSPPVVAGLVEPKWRGER</sequence>
<organism evidence="1">
    <name type="scientific">mine drainage metagenome</name>
    <dbReference type="NCBI Taxonomy" id="410659"/>
    <lineage>
        <taxon>unclassified sequences</taxon>
        <taxon>metagenomes</taxon>
        <taxon>ecological metagenomes</taxon>
    </lineage>
</organism>
<gene>
    <name evidence="1" type="ORF">GALL_553580</name>
</gene>
<proteinExistence type="predicted"/>
<evidence type="ECO:0000313" key="1">
    <source>
        <dbReference type="EMBL" id="OIQ63106.1"/>
    </source>
</evidence>
<protein>
    <submittedName>
        <fullName evidence="1">Uncharacterized protein</fullName>
    </submittedName>
</protein>